<organism evidence="1">
    <name type="scientific">Leptospira borgpetersenii serovar Ballum</name>
    <dbReference type="NCBI Taxonomy" id="280505"/>
    <lineage>
        <taxon>Bacteria</taxon>
        <taxon>Pseudomonadati</taxon>
        <taxon>Spirochaetota</taxon>
        <taxon>Spirochaetia</taxon>
        <taxon>Leptospirales</taxon>
        <taxon>Leptospiraceae</taxon>
        <taxon>Leptospira</taxon>
    </lineage>
</organism>
<dbReference type="Proteomes" id="UP000058857">
    <property type="component" value="Chromosome 1"/>
</dbReference>
<gene>
    <name evidence="1" type="ORF">LBBP_03217</name>
</gene>
<dbReference type="EMBL" id="CP012029">
    <property type="protein sequence ID" value="ALO27417.1"/>
    <property type="molecule type" value="Genomic_DNA"/>
</dbReference>
<accession>A0A0S2IUV2</accession>
<dbReference type="PATRIC" id="fig|280505.15.peg.3137"/>
<evidence type="ECO:0000313" key="1">
    <source>
        <dbReference type="EMBL" id="ALO27417.1"/>
    </source>
</evidence>
<evidence type="ECO:0000313" key="2">
    <source>
        <dbReference type="Proteomes" id="UP000058857"/>
    </source>
</evidence>
<proteinExistence type="predicted"/>
<reference evidence="1 2" key="1">
    <citation type="journal article" date="2015" name="PLoS Negl. Trop. Dis.">
        <title>Distribution of Plasmids in Distinct Leptospira Pathogenic Species.</title>
        <authorList>
            <person name="Wang Y."/>
            <person name="Zhuang X."/>
            <person name="Zhong Y."/>
            <person name="Zhang C."/>
            <person name="Zhang Y."/>
            <person name="Zeng L."/>
            <person name="Zhu Y."/>
            <person name="He P."/>
            <person name="Dong K."/>
            <person name="Pal U."/>
            <person name="Guo X."/>
            <person name="Qin J."/>
        </authorList>
    </citation>
    <scope>NUCLEOTIDE SEQUENCE [LARGE SCALE GENOMIC DNA]</scope>
    <source>
        <strain evidence="1 2">56604</strain>
    </source>
</reference>
<dbReference type="AlphaFoldDB" id="A0A0S2IUV2"/>
<sequence length="38" mass="4685">MSRNNSIKARKNFLYRKRIIESNFKIRTIDSAYIRSFF</sequence>
<name>A0A0S2IUV2_LEPBO</name>
<protein>
    <submittedName>
        <fullName evidence="1">Uncharacterized protein</fullName>
    </submittedName>
</protein>